<dbReference type="Proteomes" id="UP001165122">
    <property type="component" value="Unassembled WGS sequence"/>
</dbReference>
<comment type="caution">
    <text evidence="2">The sequence shown here is derived from an EMBL/GenBank/DDBJ whole genome shotgun (WGS) entry which is preliminary data.</text>
</comment>
<evidence type="ECO:0000259" key="1">
    <source>
        <dbReference type="Pfam" id="PF08547"/>
    </source>
</evidence>
<accession>A0A9W7A6Q2</accession>
<dbReference type="InterPro" id="IPR013857">
    <property type="entry name" value="NADH-UbQ_OxRdtase-assoc_prot30"/>
</dbReference>
<sequence>MFSASLNLDDYNSLHLKLKTNRKITLNLYPDSYIKNEIYQGYILPSSETQVLELPFEMFMLTKEGRVSEFQRRIDGILRLRNLGILVADGSGKKRFHT</sequence>
<name>A0A9W7A6Q2_9STRA</name>
<gene>
    <name evidence="2" type="ORF">TrLO_g5217</name>
</gene>
<evidence type="ECO:0000313" key="2">
    <source>
        <dbReference type="EMBL" id="GMH65131.1"/>
    </source>
</evidence>
<evidence type="ECO:0000313" key="3">
    <source>
        <dbReference type="Proteomes" id="UP001165122"/>
    </source>
</evidence>
<protein>
    <recommendedName>
        <fullName evidence="1">NADH:ubiquinone oxidoreductase intermediate-associated protein 30 domain-containing protein</fullName>
    </recommendedName>
</protein>
<dbReference type="Pfam" id="PF08547">
    <property type="entry name" value="CIA30"/>
    <property type="match status" value="1"/>
</dbReference>
<proteinExistence type="predicted"/>
<feature type="domain" description="NADH:ubiquinone oxidoreductase intermediate-associated protein 30" evidence="1">
    <location>
        <begin position="4"/>
        <end position="90"/>
    </location>
</feature>
<dbReference type="OrthoDB" id="194588at2759"/>
<keyword evidence="3" id="KW-1185">Reference proteome</keyword>
<dbReference type="EMBL" id="BRXW01000549">
    <property type="protein sequence ID" value="GMH65131.1"/>
    <property type="molecule type" value="Genomic_DNA"/>
</dbReference>
<organism evidence="2 3">
    <name type="scientific">Triparma laevis f. longispina</name>
    <dbReference type="NCBI Taxonomy" id="1714387"/>
    <lineage>
        <taxon>Eukaryota</taxon>
        <taxon>Sar</taxon>
        <taxon>Stramenopiles</taxon>
        <taxon>Ochrophyta</taxon>
        <taxon>Bolidophyceae</taxon>
        <taxon>Parmales</taxon>
        <taxon>Triparmaceae</taxon>
        <taxon>Triparma</taxon>
    </lineage>
</organism>
<dbReference type="AlphaFoldDB" id="A0A9W7A6Q2"/>
<reference evidence="3" key="1">
    <citation type="journal article" date="2023" name="Commun. Biol.">
        <title>Genome analysis of Parmales, the sister group of diatoms, reveals the evolutionary specialization of diatoms from phago-mixotrophs to photoautotrophs.</title>
        <authorList>
            <person name="Ban H."/>
            <person name="Sato S."/>
            <person name="Yoshikawa S."/>
            <person name="Yamada K."/>
            <person name="Nakamura Y."/>
            <person name="Ichinomiya M."/>
            <person name="Sato N."/>
            <person name="Blanc-Mathieu R."/>
            <person name="Endo H."/>
            <person name="Kuwata A."/>
            <person name="Ogata H."/>
        </authorList>
    </citation>
    <scope>NUCLEOTIDE SEQUENCE [LARGE SCALE GENOMIC DNA]</scope>
    <source>
        <strain evidence="3">NIES 3700</strain>
    </source>
</reference>